<evidence type="ECO:0000313" key="2">
    <source>
        <dbReference type="EMBL" id="CUA74137.1"/>
    </source>
</evidence>
<dbReference type="AlphaFoldDB" id="A0A0K6G684"/>
<accession>A0A0K6G684</accession>
<dbReference type="Gene3D" id="3.40.50.300">
    <property type="entry name" value="P-loop containing nucleotide triphosphate hydrolases"/>
    <property type="match status" value="1"/>
</dbReference>
<name>A0A0K6G684_9AGAM</name>
<evidence type="ECO:0000256" key="1">
    <source>
        <dbReference type="SAM" id="MobiDB-lite"/>
    </source>
</evidence>
<keyword evidence="3" id="KW-1185">Reference proteome</keyword>
<feature type="region of interest" description="Disordered" evidence="1">
    <location>
        <begin position="204"/>
        <end position="236"/>
    </location>
</feature>
<feature type="compositionally biased region" description="Basic and acidic residues" evidence="1">
    <location>
        <begin position="212"/>
        <end position="233"/>
    </location>
</feature>
<proteinExistence type="predicted"/>
<feature type="compositionally biased region" description="Polar residues" evidence="1">
    <location>
        <begin position="116"/>
        <end position="127"/>
    </location>
</feature>
<reference evidence="2 3" key="1">
    <citation type="submission" date="2015-07" db="EMBL/GenBank/DDBJ databases">
        <authorList>
            <person name="Noorani M."/>
        </authorList>
    </citation>
    <scope>NUCLEOTIDE SEQUENCE [LARGE SCALE GENOMIC DNA]</scope>
    <source>
        <strain evidence="2">BBA 69670</strain>
    </source>
</reference>
<feature type="region of interest" description="Disordered" evidence="1">
    <location>
        <begin position="97"/>
        <end position="190"/>
    </location>
</feature>
<dbReference type="EMBL" id="CYGV01001412">
    <property type="protein sequence ID" value="CUA74137.1"/>
    <property type="molecule type" value="Genomic_DNA"/>
</dbReference>
<gene>
    <name evidence="2" type="ORF">RSOLAG22IIIB_05427</name>
</gene>
<dbReference type="Proteomes" id="UP000044841">
    <property type="component" value="Unassembled WGS sequence"/>
</dbReference>
<feature type="compositionally biased region" description="Acidic residues" evidence="1">
    <location>
        <begin position="44"/>
        <end position="54"/>
    </location>
</feature>
<feature type="compositionally biased region" description="Basic and acidic residues" evidence="1">
    <location>
        <begin position="129"/>
        <end position="139"/>
    </location>
</feature>
<dbReference type="InterPro" id="IPR027417">
    <property type="entry name" value="P-loop_NTPase"/>
</dbReference>
<protein>
    <recommendedName>
        <fullName evidence="4">DEAD/DEAH box helicase domain-containing protein</fullName>
    </recommendedName>
</protein>
<sequence>MSKSSRGGKSKDRELKEAVKALSAAAKSLALASDALSRLYDADEDDASTPEIDIDSNSAKSKVHRSPRPVAKPTIDYEDSDDEYMTLAREVISAATTAMGKVPGRSPTEENKAIWSETQNNFGTFETPSKGDAESENGHRPSSSVFQPPSGLYHGTLPSVGSQRFSDDVTSGNPSKSYGDSIPPPTPKTWASLVRLNSEKWGISASTPAARENFDSDSQGRKANDDPKQDTREPLANLKNRWATPTELQRRILRPLLAGSDMLLLHSNLKSHVHAILAHCVQTLKRERYNSNSVGAISALVIVPQQTTGRLYLQYANELLSDFDLPHKAMLLPGGGSDVAIESERMSTEKIDILISSPRVFVNHVNSNPNLANHLTRIRFVIYAGAHELTKTDIFLSFQFNMIKKRMPTRAKSPRQIIIAAAHMDEHIQVFASRGLQPGYTTIYGAESDDNTQSESWDSLLKP</sequence>
<feature type="region of interest" description="Disordered" evidence="1">
    <location>
        <begin position="44"/>
        <end position="77"/>
    </location>
</feature>
<dbReference type="SUPFAM" id="SSF52540">
    <property type="entry name" value="P-loop containing nucleoside triphosphate hydrolases"/>
    <property type="match status" value="1"/>
</dbReference>
<evidence type="ECO:0000313" key="3">
    <source>
        <dbReference type="Proteomes" id="UP000044841"/>
    </source>
</evidence>
<organism evidence="2 3">
    <name type="scientific">Rhizoctonia solani</name>
    <dbReference type="NCBI Taxonomy" id="456999"/>
    <lineage>
        <taxon>Eukaryota</taxon>
        <taxon>Fungi</taxon>
        <taxon>Dikarya</taxon>
        <taxon>Basidiomycota</taxon>
        <taxon>Agaricomycotina</taxon>
        <taxon>Agaricomycetes</taxon>
        <taxon>Cantharellales</taxon>
        <taxon>Ceratobasidiaceae</taxon>
        <taxon>Rhizoctonia</taxon>
    </lineage>
</organism>
<evidence type="ECO:0008006" key="4">
    <source>
        <dbReference type="Google" id="ProtNLM"/>
    </source>
</evidence>
<feature type="compositionally biased region" description="Polar residues" evidence="1">
    <location>
        <begin position="159"/>
        <end position="178"/>
    </location>
</feature>